<dbReference type="PANTHER" id="PTHR12722">
    <property type="entry name" value="XAP-5 PROTEIN-RELATED"/>
    <property type="match status" value="1"/>
</dbReference>
<feature type="region of interest" description="Disordered" evidence="1">
    <location>
        <begin position="77"/>
        <end position="216"/>
    </location>
</feature>
<evidence type="ECO:0000313" key="3">
    <source>
        <dbReference type="EMBL" id="WIA08723.1"/>
    </source>
</evidence>
<dbReference type="InterPro" id="IPR048337">
    <property type="entry name" value="FAM50A/XAP5_C"/>
</dbReference>
<sequence>MFANGYVGTTEDSQRIRKLDKQREQQRKKFEELQEKKKQEAAGLRQFGSSRSEAYEAAFKNETVGLVTREEFLEKRNTIQDRLAEDELRERREAEAAAAAEKERRKKEKEKKKAKSKLSFAADEEEEEEPQVAAAAAAAAKRPAAAASTNGDEAPSTSAAAAAEPPADAAAAAAEPAAEAAGAPAPKRPRFGKLGKDPGVQTAFLPDKDREEQEKELKRRLQEEWVQQQEAIKNETLEIVYSYWDGSGHRRKVTVRKGDSIGVFLKAVREQLAPQFRELRAVSVDNMMYIKEDLILPHHHTFYELIVNKARGKSGPLFDFGVKDDIRLLGDASMESQDVHAGKIVERHWYERNKHIFPASRWEIFDPEADYGEKYTIKG</sequence>
<evidence type="ECO:0000313" key="4">
    <source>
        <dbReference type="Proteomes" id="UP001244341"/>
    </source>
</evidence>
<dbReference type="InterPro" id="IPR007005">
    <property type="entry name" value="XAP5"/>
</dbReference>
<reference evidence="3 4" key="1">
    <citation type="submission" date="2023-05" db="EMBL/GenBank/DDBJ databases">
        <title>A 100% complete, gapless, phased diploid assembly of the Scenedesmus obliquus UTEX 3031 genome.</title>
        <authorList>
            <person name="Biondi T.C."/>
            <person name="Hanschen E.R."/>
            <person name="Kwon T."/>
            <person name="Eng W."/>
            <person name="Kruse C.P.S."/>
            <person name="Koehler S.I."/>
            <person name="Kunde Y."/>
            <person name="Gleasner C.D."/>
            <person name="You Mak K.T."/>
            <person name="Polle J."/>
            <person name="Hovde B.T."/>
            <person name="Starkenburg S.R."/>
        </authorList>
    </citation>
    <scope>NUCLEOTIDE SEQUENCE [LARGE SCALE GENOMIC DNA]</scope>
    <source>
        <strain evidence="3 4">DOE0152z</strain>
    </source>
</reference>
<feature type="region of interest" description="Disordered" evidence="1">
    <location>
        <begin position="1"/>
        <end position="51"/>
    </location>
</feature>
<dbReference type="Pfam" id="PF04921">
    <property type="entry name" value="XAP5"/>
    <property type="match status" value="1"/>
</dbReference>
<accession>A0ABY8TK20</accession>
<dbReference type="Proteomes" id="UP001244341">
    <property type="component" value="Chromosome 1b"/>
</dbReference>
<gene>
    <name evidence="3" type="ORF">OEZ85_008147</name>
</gene>
<dbReference type="EMBL" id="CP126208">
    <property type="protein sequence ID" value="WIA08723.1"/>
    <property type="molecule type" value="Genomic_DNA"/>
</dbReference>
<feature type="compositionally biased region" description="Basic and acidic residues" evidence="1">
    <location>
        <begin position="77"/>
        <end position="103"/>
    </location>
</feature>
<proteinExistence type="predicted"/>
<evidence type="ECO:0000259" key="2">
    <source>
        <dbReference type="Pfam" id="PF04921"/>
    </source>
</evidence>
<evidence type="ECO:0000256" key="1">
    <source>
        <dbReference type="SAM" id="MobiDB-lite"/>
    </source>
</evidence>
<organism evidence="3 4">
    <name type="scientific">Tetradesmus obliquus</name>
    <name type="common">Green alga</name>
    <name type="synonym">Acutodesmus obliquus</name>
    <dbReference type="NCBI Taxonomy" id="3088"/>
    <lineage>
        <taxon>Eukaryota</taxon>
        <taxon>Viridiplantae</taxon>
        <taxon>Chlorophyta</taxon>
        <taxon>core chlorophytes</taxon>
        <taxon>Chlorophyceae</taxon>
        <taxon>CS clade</taxon>
        <taxon>Sphaeropleales</taxon>
        <taxon>Scenedesmaceae</taxon>
        <taxon>Tetradesmus</taxon>
    </lineage>
</organism>
<protein>
    <recommendedName>
        <fullName evidence="2">FAM50A/XAP5 C-terminal domain-containing protein</fullName>
    </recommendedName>
</protein>
<name>A0ABY8TK20_TETOB</name>
<feature type="compositionally biased region" description="Low complexity" evidence="1">
    <location>
        <begin position="131"/>
        <end position="185"/>
    </location>
</feature>
<dbReference type="PANTHER" id="PTHR12722:SF0">
    <property type="entry name" value="PROTEIN FAM50A"/>
    <property type="match status" value="1"/>
</dbReference>
<feature type="compositionally biased region" description="Basic residues" evidence="1">
    <location>
        <begin position="104"/>
        <end position="116"/>
    </location>
</feature>
<keyword evidence="4" id="KW-1185">Reference proteome</keyword>
<feature type="domain" description="FAM50A/XAP5 C-terminal" evidence="2">
    <location>
        <begin position="236"/>
        <end position="374"/>
    </location>
</feature>
<feature type="compositionally biased region" description="Basic and acidic residues" evidence="1">
    <location>
        <begin position="206"/>
        <end position="216"/>
    </location>
</feature>
<feature type="compositionally biased region" description="Basic and acidic residues" evidence="1">
    <location>
        <begin position="12"/>
        <end position="40"/>
    </location>
</feature>